<evidence type="ECO:0000259" key="2">
    <source>
        <dbReference type="PROSITE" id="PS51253"/>
    </source>
</evidence>
<dbReference type="EMBL" id="REGN01007655">
    <property type="protein sequence ID" value="RNA05625.1"/>
    <property type="molecule type" value="Genomic_DNA"/>
</dbReference>
<dbReference type="Pfam" id="PF03184">
    <property type="entry name" value="DDE_1"/>
    <property type="match status" value="1"/>
</dbReference>
<dbReference type="InterPro" id="IPR006600">
    <property type="entry name" value="HTH_CenpB_DNA-bd_dom"/>
</dbReference>
<dbReference type="OrthoDB" id="71166at2759"/>
<dbReference type="Gene3D" id="3.30.420.10">
    <property type="entry name" value="Ribonuclease H-like superfamily/Ribonuclease H"/>
    <property type="match status" value="1"/>
</dbReference>
<dbReference type="InterPro" id="IPR050863">
    <property type="entry name" value="CenT-Element_Derived"/>
</dbReference>
<sequence length="345" mass="39245">MNSMNSTPTTIHQIVLFYRQQKELREINSAQENENQQQNSKGGKMEQVYGIKNSTCICSPMEIRLSNWIMEKRESGISISGFQIKLRAIEIYNEIHPNENTETERNAGATSNQMALTTACELPWVEFKASDGWLSNFCTRRGYVLRRVSSCGRELPKDCLNIMFKFYSDLTKIIQDNSCKKGQILNIDESCQYLDAPSQYTYAVKGAKRTVVYTTGAEKTRLSGAWTGAADGKKLPIYLIIPRVNELPNFHVPNNVMVTYRSDSIFNTETIISYAQRIVLPYKISQNYDKILLIIDSARCHLTAQVESFCVENGISLFFVPPGLTNMLQPADVSWFASRPQQQKH</sequence>
<dbReference type="AlphaFoldDB" id="A0A3M7Q3Q1"/>
<dbReference type="PROSITE" id="PS51253">
    <property type="entry name" value="HTH_CENPB"/>
    <property type="match status" value="1"/>
</dbReference>
<accession>A0A3M7Q3Q1</accession>
<feature type="domain" description="HTH CENPB-type" evidence="2">
    <location>
        <begin position="49"/>
        <end position="147"/>
    </location>
</feature>
<dbReference type="GO" id="GO:0005634">
    <property type="term" value="C:nucleus"/>
    <property type="evidence" value="ECO:0007669"/>
    <property type="project" value="TreeGrafter"/>
</dbReference>
<comment type="caution">
    <text evidence="3">The sequence shown here is derived from an EMBL/GenBank/DDBJ whole genome shotgun (WGS) entry which is preliminary data.</text>
</comment>
<keyword evidence="4" id="KW-1185">Reference proteome</keyword>
<dbReference type="Proteomes" id="UP000276133">
    <property type="component" value="Unassembled WGS sequence"/>
</dbReference>
<dbReference type="InterPro" id="IPR009057">
    <property type="entry name" value="Homeodomain-like_sf"/>
</dbReference>
<dbReference type="InterPro" id="IPR036397">
    <property type="entry name" value="RNaseH_sf"/>
</dbReference>
<dbReference type="Gene3D" id="1.10.10.60">
    <property type="entry name" value="Homeodomain-like"/>
    <property type="match status" value="1"/>
</dbReference>
<organism evidence="3 4">
    <name type="scientific">Brachionus plicatilis</name>
    <name type="common">Marine rotifer</name>
    <name type="synonym">Brachionus muelleri</name>
    <dbReference type="NCBI Taxonomy" id="10195"/>
    <lineage>
        <taxon>Eukaryota</taxon>
        <taxon>Metazoa</taxon>
        <taxon>Spiralia</taxon>
        <taxon>Gnathifera</taxon>
        <taxon>Rotifera</taxon>
        <taxon>Eurotatoria</taxon>
        <taxon>Monogononta</taxon>
        <taxon>Pseudotrocha</taxon>
        <taxon>Ploima</taxon>
        <taxon>Brachionidae</taxon>
        <taxon>Brachionus</taxon>
    </lineage>
</organism>
<evidence type="ECO:0000313" key="3">
    <source>
        <dbReference type="EMBL" id="RNA05625.1"/>
    </source>
</evidence>
<evidence type="ECO:0000313" key="4">
    <source>
        <dbReference type="Proteomes" id="UP000276133"/>
    </source>
</evidence>
<dbReference type="InterPro" id="IPR004875">
    <property type="entry name" value="DDE_SF_endonuclease_dom"/>
</dbReference>
<proteinExistence type="predicted"/>
<protein>
    <submittedName>
        <fullName evidence="3">Pogo transposable element with</fullName>
    </submittedName>
</protein>
<reference evidence="3 4" key="1">
    <citation type="journal article" date="2018" name="Sci. Rep.">
        <title>Genomic signatures of local adaptation to the degree of environmental predictability in rotifers.</title>
        <authorList>
            <person name="Franch-Gras L."/>
            <person name="Hahn C."/>
            <person name="Garcia-Roger E.M."/>
            <person name="Carmona M.J."/>
            <person name="Serra M."/>
            <person name="Gomez A."/>
        </authorList>
    </citation>
    <scope>NUCLEOTIDE SEQUENCE [LARGE SCALE GENOMIC DNA]</scope>
    <source>
        <strain evidence="3">HYR1</strain>
    </source>
</reference>
<gene>
    <name evidence="3" type="ORF">BpHYR1_005437</name>
</gene>
<dbReference type="GO" id="GO:0003677">
    <property type="term" value="F:DNA binding"/>
    <property type="evidence" value="ECO:0007669"/>
    <property type="project" value="UniProtKB-KW"/>
</dbReference>
<name>A0A3M7Q3Q1_BRAPC</name>
<keyword evidence="1" id="KW-0238">DNA-binding</keyword>
<dbReference type="PANTHER" id="PTHR19303">
    <property type="entry name" value="TRANSPOSON"/>
    <property type="match status" value="1"/>
</dbReference>
<dbReference type="PANTHER" id="PTHR19303:SF73">
    <property type="entry name" value="PROTEIN PDC2"/>
    <property type="match status" value="1"/>
</dbReference>
<evidence type="ECO:0000256" key="1">
    <source>
        <dbReference type="ARBA" id="ARBA00023125"/>
    </source>
</evidence>
<dbReference type="SUPFAM" id="SSF46689">
    <property type="entry name" value="Homeodomain-like"/>
    <property type="match status" value="1"/>
</dbReference>
<dbReference type="SMART" id="SM00674">
    <property type="entry name" value="CENPB"/>
    <property type="match status" value="1"/>
</dbReference>